<organism evidence="1 2">
    <name type="scientific">Microbacterium esteraromaticum</name>
    <dbReference type="NCBI Taxonomy" id="57043"/>
    <lineage>
        <taxon>Bacteria</taxon>
        <taxon>Bacillati</taxon>
        <taxon>Actinomycetota</taxon>
        <taxon>Actinomycetes</taxon>
        <taxon>Micrococcales</taxon>
        <taxon>Microbacteriaceae</taxon>
        <taxon>Microbacterium</taxon>
    </lineage>
</organism>
<gene>
    <name evidence="1" type="ORF">FM104_06480</name>
</gene>
<name>A0A1R4JBR9_9MICO</name>
<keyword evidence="2" id="KW-1185">Reference proteome</keyword>
<proteinExistence type="predicted"/>
<accession>A0A1R4JBR9</accession>
<dbReference type="AlphaFoldDB" id="A0A1R4JBR9"/>
<reference evidence="1 2" key="1">
    <citation type="submission" date="2017-02" db="EMBL/GenBank/DDBJ databases">
        <authorList>
            <person name="Peterson S.W."/>
        </authorList>
    </citation>
    <scope>NUCLEOTIDE SEQUENCE [LARGE SCALE GENOMIC DNA]</scope>
    <source>
        <strain evidence="1 2">B Mb 05.01</strain>
    </source>
</reference>
<evidence type="ECO:0000313" key="2">
    <source>
        <dbReference type="Proteomes" id="UP000196320"/>
    </source>
</evidence>
<protein>
    <submittedName>
        <fullName evidence="1">Uncharacterized protein</fullName>
    </submittedName>
</protein>
<dbReference type="Proteomes" id="UP000196320">
    <property type="component" value="Unassembled WGS sequence"/>
</dbReference>
<sequence>MTYDPASTNRLIARWRTQASQMRGATETLGEATTGGLPSRAVGAAQIFLDMWEQSARKASVAADVYADELTSTGTSYQSFDAEIARRMNALGSDAQ</sequence>
<dbReference type="EMBL" id="FUKO01000019">
    <property type="protein sequence ID" value="SJN29384.1"/>
    <property type="molecule type" value="Genomic_DNA"/>
</dbReference>
<evidence type="ECO:0000313" key="1">
    <source>
        <dbReference type="EMBL" id="SJN29384.1"/>
    </source>
</evidence>